<gene>
    <name evidence="3" type="ORF">OH143_07770</name>
</gene>
<dbReference type="Pfam" id="PF13439">
    <property type="entry name" value="Glyco_transf_4"/>
    <property type="match status" value="1"/>
</dbReference>
<dbReference type="SUPFAM" id="SSF53756">
    <property type="entry name" value="UDP-Glycosyltransferase/glycogen phosphorylase"/>
    <property type="match status" value="1"/>
</dbReference>
<dbReference type="InterPro" id="IPR050194">
    <property type="entry name" value="Glycosyltransferase_grp1"/>
</dbReference>
<dbReference type="Pfam" id="PF00534">
    <property type="entry name" value="Glycos_transf_1"/>
    <property type="match status" value="1"/>
</dbReference>
<dbReference type="PANTHER" id="PTHR45947:SF3">
    <property type="entry name" value="SULFOQUINOVOSYL TRANSFERASE SQD2"/>
    <property type="match status" value="1"/>
</dbReference>
<keyword evidence="4" id="KW-1185">Reference proteome</keyword>
<reference evidence="3" key="1">
    <citation type="submission" date="2022-10" db="EMBL/GenBank/DDBJ databases">
        <title>Complete genome of Methanoculleus submarinus DSM 15122.</title>
        <authorList>
            <person name="Chen S.-C."/>
            <person name="Lai S.-J."/>
            <person name="You Y.-T."/>
        </authorList>
    </citation>
    <scope>NUCLEOTIDE SEQUENCE</scope>
    <source>
        <strain evidence="3">DSM 15122</strain>
    </source>
</reference>
<proteinExistence type="predicted"/>
<dbReference type="EMBL" id="CP109831">
    <property type="protein sequence ID" value="UYU17607.1"/>
    <property type="molecule type" value="Genomic_DNA"/>
</dbReference>
<feature type="domain" description="Glycosyl transferase family 1" evidence="1">
    <location>
        <begin position="192"/>
        <end position="344"/>
    </location>
</feature>
<accession>A0AAX3E635</accession>
<dbReference type="InterPro" id="IPR028098">
    <property type="entry name" value="Glyco_trans_4-like_N"/>
</dbReference>
<protein>
    <submittedName>
        <fullName evidence="3">Glycosyltransferase family 4 protein</fullName>
    </submittedName>
</protein>
<dbReference type="KEGG" id="msum:OH143_07770"/>
<name>A0AAX3E635_9EURY</name>
<dbReference type="CDD" id="cd03801">
    <property type="entry name" value="GT4_PimA-like"/>
    <property type="match status" value="1"/>
</dbReference>
<dbReference type="AlphaFoldDB" id="A0AAX3E635"/>
<dbReference type="PANTHER" id="PTHR45947">
    <property type="entry name" value="SULFOQUINOVOSYL TRANSFERASE SQD2"/>
    <property type="match status" value="1"/>
</dbReference>
<organism evidence="3 4">
    <name type="scientific">Methanoculleus submarinus</name>
    <dbReference type="NCBI Taxonomy" id="204050"/>
    <lineage>
        <taxon>Archaea</taxon>
        <taxon>Methanobacteriati</taxon>
        <taxon>Methanobacteriota</taxon>
        <taxon>Stenosarchaea group</taxon>
        <taxon>Methanomicrobia</taxon>
        <taxon>Methanomicrobiales</taxon>
        <taxon>Methanomicrobiaceae</taxon>
        <taxon>Methanoculleus</taxon>
    </lineage>
</organism>
<dbReference type="GeneID" id="4847543"/>
<sequence>MKILMLNYEYPPLGGGAAPVTKSLSEELVRQGHEVDVVTMGYKELPKQEYLNGVQIYRVPSIRKKLEMCTFHEMLSYCISAGRLLPKLLKENNYDINHTHFIIPTGAVSSHYHKKIPYIVTTHGSDVPGHNPDRFQFQHVLFKPFSTIVLNRARYVTSPSNYLKGEIIRNYGERKIAVIPNGIFVDTYIPQRKERKILTVSRLFEMKGIQFVIEAMKDIEGFEYVICGDGPYRPQLEDLVERMHLEHKVKFRGHLKPEQLKQEYGSAAIFVLPSTSESFGLVLIEAMSAECAVITSNKTGCAEVVDDAALLVPPKDSEAIKNQLLTLINDPKRCRELGTQGRRRVEQQFSWSSVTKKYSDLYENILSNE</sequence>
<feature type="domain" description="Glycosyltransferase subfamily 4-like N-terminal" evidence="2">
    <location>
        <begin position="15"/>
        <end position="183"/>
    </location>
</feature>
<dbReference type="Gene3D" id="3.40.50.2000">
    <property type="entry name" value="Glycogen Phosphorylase B"/>
    <property type="match status" value="2"/>
</dbReference>
<dbReference type="GO" id="GO:0016757">
    <property type="term" value="F:glycosyltransferase activity"/>
    <property type="evidence" value="ECO:0007669"/>
    <property type="project" value="InterPro"/>
</dbReference>
<evidence type="ECO:0000259" key="1">
    <source>
        <dbReference type="Pfam" id="PF00534"/>
    </source>
</evidence>
<evidence type="ECO:0000313" key="3">
    <source>
        <dbReference type="EMBL" id="UYU17607.1"/>
    </source>
</evidence>
<dbReference type="GeneID" id="76730780"/>
<dbReference type="Proteomes" id="UP001156196">
    <property type="component" value="Chromosome"/>
</dbReference>
<dbReference type="InterPro" id="IPR001296">
    <property type="entry name" value="Glyco_trans_1"/>
</dbReference>
<dbReference type="RefSeq" id="WP_011843057.1">
    <property type="nucleotide sequence ID" value="NZ_CP109831.1"/>
</dbReference>
<evidence type="ECO:0000313" key="4">
    <source>
        <dbReference type="Proteomes" id="UP001156196"/>
    </source>
</evidence>
<evidence type="ECO:0000259" key="2">
    <source>
        <dbReference type="Pfam" id="PF13439"/>
    </source>
</evidence>